<proteinExistence type="predicted"/>
<evidence type="ECO:0000313" key="2">
    <source>
        <dbReference type="Proteomes" id="UP001066276"/>
    </source>
</evidence>
<name>A0AAV7QQX1_PLEWA</name>
<dbReference type="EMBL" id="JANPWB010000010">
    <property type="protein sequence ID" value="KAJ1140773.1"/>
    <property type="molecule type" value="Genomic_DNA"/>
</dbReference>
<evidence type="ECO:0000313" key="1">
    <source>
        <dbReference type="EMBL" id="KAJ1140773.1"/>
    </source>
</evidence>
<gene>
    <name evidence="1" type="ORF">NDU88_007111</name>
</gene>
<organism evidence="1 2">
    <name type="scientific">Pleurodeles waltl</name>
    <name type="common">Iberian ribbed newt</name>
    <dbReference type="NCBI Taxonomy" id="8319"/>
    <lineage>
        <taxon>Eukaryota</taxon>
        <taxon>Metazoa</taxon>
        <taxon>Chordata</taxon>
        <taxon>Craniata</taxon>
        <taxon>Vertebrata</taxon>
        <taxon>Euteleostomi</taxon>
        <taxon>Amphibia</taxon>
        <taxon>Batrachia</taxon>
        <taxon>Caudata</taxon>
        <taxon>Salamandroidea</taxon>
        <taxon>Salamandridae</taxon>
        <taxon>Pleurodelinae</taxon>
        <taxon>Pleurodeles</taxon>
    </lineage>
</organism>
<sequence length="124" mass="12950">MSNHPSTVQSGRNASRRNASRRIAAMGPVYWDPNSAVGAAYGTAPQAGSDFMPGSPLATCWAGASAATLQMPLETTIGYLGGDSRTRLVEACPPVTHSSPRALKFSGHLCKLRCSPCATGIEKE</sequence>
<protein>
    <submittedName>
        <fullName evidence="1">Uncharacterized protein</fullName>
    </submittedName>
</protein>
<dbReference type="AlphaFoldDB" id="A0AAV7QQX1"/>
<dbReference type="Proteomes" id="UP001066276">
    <property type="component" value="Chromosome 6"/>
</dbReference>
<reference evidence="1" key="1">
    <citation type="journal article" date="2022" name="bioRxiv">
        <title>Sequencing and chromosome-scale assembly of the giantPleurodeles waltlgenome.</title>
        <authorList>
            <person name="Brown T."/>
            <person name="Elewa A."/>
            <person name="Iarovenko S."/>
            <person name="Subramanian E."/>
            <person name="Araus A.J."/>
            <person name="Petzold A."/>
            <person name="Susuki M."/>
            <person name="Suzuki K.-i.T."/>
            <person name="Hayashi T."/>
            <person name="Toyoda A."/>
            <person name="Oliveira C."/>
            <person name="Osipova E."/>
            <person name="Leigh N.D."/>
            <person name="Simon A."/>
            <person name="Yun M.H."/>
        </authorList>
    </citation>
    <scope>NUCLEOTIDE SEQUENCE</scope>
    <source>
        <strain evidence="1">20211129_DDA</strain>
        <tissue evidence="1">Liver</tissue>
    </source>
</reference>
<accession>A0AAV7QQX1</accession>
<comment type="caution">
    <text evidence="1">The sequence shown here is derived from an EMBL/GenBank/DDBJ whole genome shotgun (WGS) entry which is preliminary data.</text>
</comment>
<keyword evidence="2" id="KW-1185">Reference proteome</keyword>